<accession>A0ABZ0Q906</accession>
<proteinExistence type="predicted"/>
<name>A0ABZ0Q906_9VIBR</name>
<keyword evidence="3" id="KW-1185">Reference proteome</keyword>
<dbReference type="InterPro" id="IPR010064">
    <property type="entry name" value="HK97-gp10_tail"/>
</dbReference>
<sequence>MAQNDFSILGFDDVAKKLMRLSVDVGDKAGRSALKKAAGIVAKAARDNAMLVDDPVTGRRIRDNIRLQFASKHYRETGDLMYRVGVSTKKGPIPKNNPDEGRGGNTPHWHLIEEGTEHAKAQPFLRPALSDNINPVLDRLRTELSKEIEKALKI</sequence>
<dbReference type="Proteomes" id="UP001304071">
    <property type="component" value="Chromosome 1"/>
</dbReference>
<protein>
    <submittedName>
        <fullName evidence="2">HK97 gp10 family phage protein</fullName>
    </submittedName>
</protein>
<dbReference type="NCBIfam" id="TIGR01725">
    <property type="entry name" value="phge_HK97_gp10"/>
    <property type="match status" value="1"/>
</dbReference>
<feature type="region of interest" description="Disordered" evidence="1">
    <location>
        <begin position="87"/>
        <end position="106"/>
    </location>
</feature>
<reference evidence="2 3" key="1">
    <citation type="submission" date="2023-11" db="EMBL/GenBank/DDBJ databases">
        <title>Plant-associative lifestyle of Vibrio porteresiae and its evolutionary dynamics.</title>
        <authorList>
            <person name="Rameshkumar N."/>
            <person name="Kirti K."/>
        </authorList>
    </citation>
    <scope>NUCLEOTIDE SEQUENCE [LARGE SCALE GENOMIC DNA]</scope>
    <source>
        <strain evidence="2 3">MSSRF30</strain>
    </source>
</reference>
<evidence type="ECO:0000256" key="1">
    <source>
        <dbReference type="SAM" id="MobiDB-lite"/>
    </source>
</evidence>
<organism evidence="2 3">
    <name type="scientific">Vibrio porteresiae DSM 19223</name>
    <dbReference type="NCBI Taxonomy" id="1123496"/>
    <lineage>
        <taxon>Bacteria</taxon>
        <taxon>Pseudomonadati</taxon>
        <taxon>Pseudomonadota</taxon>
        <taxon>Gammaproteobacteria</taxon>
        <taxon>Vibrionales</taxon>
        <taxon>Vibrionaceae</taxon>
        <taxon>Vibrio</taxon>
    </lineage>
</organism>
<evidence type="ECO:0000313" key="3">
    <source>
        <dbReference type="Proteomes" id="UP001304071"/>
    </source>
</evidence>
<dbReference type="Pfam" id="PF04883">
    <property type="entry name" value="HK97-gp10_like"/>
    <property type="match status" value="1"/>
</dbReference>
<dbReference type="EMBL" id="CP138203">
    <property type="protein sequence ID" value="WPC72923.1"/>
    <property type="molecule type" value="Genomic_DNA"/>
</dbReference>
<gene>
    <name evidence="2" type="ORF">R8Z52_12390</name>
</gene>
<evidence type="ECO:0000313" key="2">
    <source>
        <dbReference type="EMBL" id="WPC72923.1"/>
    </source>
</evidence>
<dbReference type="RefSeq" id="WP_261892733.1">
    <property type="nucleotide sequence ID" value="NZ_AP024895.1"/>
</dbReference>